<sequence length="100" mass="11703">MLYTFFLIIIYGLTTLYTLYQTLQSKDIIVNFLTPIFCGSIVAYLINSVCIARKWRKFMVTLSSVEVDFIRKYGAPPHLKRNINLMIFIYFALILGEYSK</sequence>
<feature type="transmembrane region" description="Helical" evidence="1">
    <location>
        <begin position="29"/>
        <end position="52"/>
    </location>
</feature>
<dbReference type="RefSeq" id="XP_028154490.1">
    <property type="nucleotide sequence ID" value="XM_028298689.1"/>
</dbReference>
<dbReference type="InParanoid" id="A0A6P7HFH5"/>
<reference evidence="2" key="1">
    <citation type="submission" date="2025-08" db="UniProtKB">
        <authorList>
            <consortium name="RefSeq"/>
        </authorList>
    </citation>
    <scope>IDENTIFICATION</scope>
    <source>
        <tissue evidence="2">Whole insect</tissue>
    </source>
</reference>
<keyword evidence="1" id="KW-0812">Transmembrane</keyword>
<dbReference type="AlphaFoldDB" id="A0A6P7HFH5"/>
<organism evidence="2">
    <name type="scientific">Diabrotica virgifera virgifera</name>
    <name type="common">western corn rootworm</name>
    <dbReference type="NCBI Taxonomy" id="50390"/>
    <lineage>
        <taxon>Eukaryota</taxon>
        <taxon>Metazoa</taxon>
        <taxon>Ecdysozoa</taxon>
        <taxon>Arthropoda</taxon>
        <taxon>Hexapoda</taxon>
        <taxon>Insecta</taxon>
        <taxon>Pterygota</taxon>
        <taxon>Neoptera</taxon>
        <taxon>Endopterygota</taxon>
        <taxon>Coleoptera</taxon>
        <taxon>Polyphaga</taxon>
        <taxon>Cucujiformia</taxon>
        <taxon>Chrysomeloidea</taxon>
        <taxon>Chrysomelidae</taxon>
        <taxon>Galerucinae</taxon>
        <taxon>Diabroticina</taxon>
        <taxon>Diabroticites</taxon>
        <taxon>Diabrotica</taxon>
    </lineage>
</organism>
<protein>
    <submittedName>
        <fullName evidence="2">Uncharacterized protein LOC114348058</fullName>
    </submittedName>
</protein>
<name>A0A6P7HFH5_DIAVI</name>
<keyword evidence="1" id="KW-1133">Transmembrane helix</keyword>
<gene>
    <name evidence="2" type="primary">LOC114348058</name>
</gene>
<proteinExistence type="predicted"/>
<evidence type="ECO:0000256" key="1">
    <source>
        <dbReference type="SAM" id="Phobius"/>
    </source>
</evidence>
<feature type="transmembrane region" description="Helical" evidence="1">
    <location>
        <begin position="82"/>
        <end position="99"/>
    </location>
</feature>
<keyword evidence="1" id="KW-0472">Membrane</keyword>
<evidence type="ECO:0000313" key="2">
    <source>
        <dbReference type="RefSeq" id="XP_028154490.1"/>
    </source>
</evidence>
<accession>A0A6P7HFH5</accession>
<feature type="transmembrane region" description="Helical" evidence="1">
    <location>
        <begin position="5"/>
        <end position="23"/>
    </location>
</feature>